<name>A0A7I4Y116_HAECO</name>
<organism evidence="2 3">
    <name type="scientific">Haemonchus contortus</name>
    <name type="common">Barber pole worm</name>
    <dbReference type="NCBI Taxonomy" id="6289"/>
    <lineage>
        <taxon>Eukaryota</taxon>
        <taxon>Metazoa</taxon>
        <taxon>Ecdysozoa</taxon>
        <taxon>Nematoda</taxon>
        <taxon>Chromadorea</taxon>
        <taxon>Rhabditida</taxon>
        <taxon>Rhabditina</taxon>
        <taxon>Rhabditomorpha</taxon>
        <taxon>Strongyloidea</taxon>
        <taxon>Trichostrongylidae</taxon>
        <taxon>Haemonchus</taxon>
    </lineage>
</organism>
<feature type="transmembrane region" description="Helical" evidence="1">
    <location>
        <begin position="181"/>
        <end position="204"/>
    </location>
</feature>
<protein>
    <submittedName>
        <fullName evidence="3">Activin_recp domain-containing protein</fullName>
    </submittedName>
</protein>
<reference evidence="3" key="1">
    <citation type="submission" date="2020-12" db="UniProtKB">
        <authorList>
            <consortium name="WormBaseParasite"/>
        </authorList>
    </citation>
    <scope>IDENTIFICATION</scope>
    <source>
        <strain evidence="3">MHco3</strain>
    </source>
</reference>
<dbReference type="AlphaFoldDB" id="A0A7I4Y116"/>
<evidence type="ECO:0000313" key="2">
    <source>
        <dbReference type="Proteomes" id="UP000025227"/>
    </source>
</evidence>
<accession>A0A7I4Y116</accession>
<dbReference type="OrthoDB" id="5859091at2759"/>
<keyword evidence="1" id="KW-0472">Membrane</keyword>
<keyword evidence="1" id="KW-0812">Transmembrane</keyword>
<sequence length="216" mass="23994">FLLNACRRHSVGVHCRHFKNTKNSALTWPSYGLCPYQPYPGNKKMLFSTTVDEDCNDENSTTRFVPCLFSGGFSCVMAFVGSEDVISGCIRDGGEQLVTFETSPNNSEIRKVVTIDGIAIYNSCSARERACAPSEVLYEGTSAIYLTCCCKGYKCTKLDSYRDDDTISEGDVIPFSDSFHLYILAFCYGTTTAALTIIALLTLYKTYTNRLILKNQ</sequence>
<dbReference type="Proteomes" id="UP000025227">
    <property type="component" value="Unplaced"/>
</dbReference>
<keyword evidence="2" id="KW-1185">Reference proteome</keyword>
<proteinExistence type="predicted"/>
<keyword evidence="1" id="KW-1133">Transmembrane helix</keyword>
<evidence type="ECO:0000313" key="3">
    <source>
        <dbReference type="WBParaSite" id="HCON_00038135-00001"/>
    </source>
</evidence>
<dbReference type="WBParaSite" id="HCON_00038135-00001">
    <property type="protein sequence ID" value="HCON_00038135-00001"/>
    <property type="gene ID" value="HCON_00038135"/>
</dbReference>
<evidence type="ECO:0000256" key="1">
    <source>
        <dbReference type="SAM" id="Phobius"/>
    </source>
</evidence>